<evidence type="ECO:0000256" key="2">
    <source>
        <dbReference type="ARBA" id="ARBA00022618"/>
    </source>
</evidence>
<evidence type="ECO:0000256" key="1">
    <source>
        <dbReference type="ARBA" id="ARBA00008384"/>
    </source>
</evidence>
<dbReference type="GO" id="GO:0051301">
    <property type="term" value="P:cell division"/>
    <property type="evidence" value="ECO:0007669"/>
    <property type="project" value="UniProtKB-KW"/>
</dbReference>
<accession>A0A0C9YEZ7</accession>
<gene>
    <name evidence="9" type="ORF">K443DRAFT_672024</name>
</gene>
<feature type="domain" description="Ataxin-10" evidence="8">
    <location>
        <begin position="478"/>
        <end position="560"/>
    </location>
</feature>
<keyword evidence="3" id="KW-0131">Cell cycle</keyword>
<dbReference type="OrthoDB" id="379794at2759"/>
<comment type="similarity">
    <text evidence="1">Belongs to the ataxin-10 family.</text>
</comment>
<feature type="compositionally biased region" description="Polar residues" evidence="7">
    <location>
        <begin position="349"/>
        <end position="361"/>
    </location>
</feature>
<dbReference type="InterPro" id="IPR011989">
    <property type="entry name" value="ARM-like"/>
</dbReference>
<dbReference type="AlphaFoldDB" id="A0A0C9YEZ7"/>
<name>A0A0C9YEZ7_9AGAR</name>
<dbReference type="Proteomes" id="UP000054477">
    <property type="component" value="Unassembled WGS sequence"/>
</dbReference>
<dbReference type="Gene3D" id="1.25.10.10">
    <property type="entry name" value="Leucine-rich Repeat Variant"/>
    <property type="match status" value="1"/>
</dbReference>
<comment type="function">
    <text evidence="4">May play a role in the regulation of cytokinesis.</text>
</comment>
<dbReference type="InterPro" id="IPR019156">
    <property type="entry name" value="Ataxin-10_domain"/>
</dbReference>
<keyword evidence="10" id="KW-1185">Reference proteome</keyword>
<dbReference type="STRING" id="1095629.A0A0C9YEZ7"/>
<evidence type="ECO:0000256" key="7">
    <source>
        <dbReference type="SAM" id="MobiDB-lite"/>
    </source>
</evidence>
<keyword evidence="2" id="KW-0132">Cell division</keyword>
<dbReference type="PANTHER" id="PTHR13255:SF0">
    <property type="entry name" value="ATAXIN-10"/>
    <property type="match status" value="1"/>
</dbReference>
<dbReference type="Pfam" id="PF09759">
    <property type="entry name" value="Atx10homo_assoc"/>
    <property type="match status" value="1"/>
</dbReference>
<dbReference type="HOGENOM" id="CLU_039868_0_0_1"/>
<dbReference type="EMBL" id="KN838540">
    <property type="protein sequence ID" value="KIK08982.1"/>
    <property type="molecule type" value="Genomic_DNA"/>
</dbReference>
<reference evidence="10" key="2">
    <citation type="submission" date="2015-01" db="EMBL/GenBank/DDBJ databases">
        <title>Evolutionary Origins and Diversification of the Mycorrhizal Mutualists.</title>
        <authorList>
            <consortium name="DOE Joint Genome Institute"/>
            <consortium name="Mycorrhizal Genomics Consortium"/>
            <person name="Kohler A."/>
            <person name="Kuo A."/>
            <person name="Nagy L.G."/>
            <person name="Floudas D."/>
            <person name="Copeland A."/>
            <person name="Barry K.W."/>
            <person name="Cichocki N."/>
            <person name="Veneault-Fourrey C."/>
            <person name="LaButti K."/>
            <person name="Lindquist E.A."/>
            <person name="Lipzen A."/>
            <person name="Lundell T."/>
            <person name="Morin E."/>
            <person name="Murat C."/>
            <person name="Riley R."/>
            <person name="Ohm R."/>
            <person name="Sun H."/>
            <person name="Tunlid A."/>
            <person name="Henrissat B."/>
            <person name="Grigoriev I.V."/>
            <person name="Hibbett D.S."/>
            <person name="Martin F."/>
        </authorList>
    </citation>
    <scope>NUCLEOTIDE SEQUENCE [LARGE SCALE GENOMIC DNA]</scope>
    <source>
        <strain evidence="10">LaAM-08-1</strain>
    </source>
</reference>
<reference evidence="9 10" key="1">
    <citation type="submission" date="2014-04" db="EMBL/GenBank/DDBJ databases">
        <authorList>
            <consortium name="DOE Joint Genome Institute"/>
            <person name="Kuo A."/>
            <person name="Kohler A."/>
            <person name="Nagy L.G."/>
            <person name="Floudas D."/>
            <person name="Copeland A."/>
            <person name="Barry K.W."/>
            <person name="Cichocki N."/>
            <person name="Veneault-Fourrey C."/>
            <person name="LaButti K."/>
            <person name="Lindquist E.A."/>
            <person name="Lipzen A."/>
            <person name="Lundell T."/>
            <person name="Morin E."/>
            <person name="Murat C."/>
            <person name="Sun H."/>
            <person name="Tunlid A."/>
            <person name="Henrissat B."/>
            <person name="Grigoriev I.V."/>
            <person name="Hibbett D.S."/>
            <person name="Martin F."/>
            <person name="Nordberg H.P."/>
            <person name="Cantor M.N."/>
            <person name="Hua S.X."/>
        </authorList>
    </citation>
    <scope>NUCLEOTIDE SEQUENCE [LARGE SCALE GENOMIC DNA]</scope>
    <source>
        <strain evidence="9 10">LaAM-08-1</strain>
    </source>
</reference>
<dbReference type="SUPFAM" id="SSF48371">
    <property type="entry name" value="ARM repeat"/>
    <property type="match status" value="1"/>
</dbReference>
<evidence type="ECO:0000256" key="4">
    <source>
        <dbReference type="ARBA" id="ARBA00044746"/>
    </source>
</evidence>
<evidence type="ECO:0000259" key="8">
    <source>
        <dbReference type="Pfam" id="PF09759"/>
    </source>
</evidence>
<protein>
    <recommendedName>
        <fullName evidence="5">Ataxin-10 homolog</fullName>
    </recommendedName>
    <alternativeName>
        <fullName evidence="6">Copper transport protein 86</fullName>
    </alternativeName>
</protein>
<dbReference type="GO" id="GO:0005829">
    <property type="term" value="C:cytosol"/>
    <property type="evidence" value="ECO:0007669"/>
    <property type="project" value="TreeGrafter"/>
</dbReference>
<organism evidence="9 10">
    <name type="scientific">Laccaria amethystina LaAM-08-1</name>
    <dbReference type="NCBI Taxonomy" id="1095629"/>
    <lineage>
        <taxon>Eukaryota</taxon>
        <taxon>Fungi</taxon>
        <taxon>Dikarya</taxon>
        <taxon>Basidiomycota</taxon>
        <taxon>Agaricomycotina</taxon>
        <taxon>Agaricomycetes</taxon>
        <taxon>Agaricomycetidae</taxon>
        <taxon>Agaricales</taxon>
        <taxon>Agaricineae</taxon>
        <taxon>Hydnangiaceae</taxon>
        <taxon>Laccaria</taxon>
    </lineage>
</organism>
<dbReference type="InterPro" id="IPR016024">
    <property type="entry name" value="ARM-type_fold"/>
</dbReference>
<evidence type="ECO:0000256" key="3">
    <source>
        <dbReference type="ARBA" id="ARBA00023306"/>
    </source>
</evidence>
<dbReference type="PANTHER" id="PTHR13255">
    <property type="entry name" value="ATAXIN-10"/>
    <property type="match status" value="1"/>
</dbReference>
<evidence type="ECO:0000256" key="5">
    <source>
        <dbReference type="ARBA" id="ARBA00044801"/>
    </source>
</evidence>
<evidence type="ECO:0000313" key="9">
    <source>
        <dbReference type="EMBL" id="KIK08982.1"/>
    </source>
</evidence>
<dbReference type="InterPro" id="IPR051374">
    <property type="entry name" value="Ataxin-10/CTR86_families"/>
</dbReference>
<evidence type="ECO:0000256" key="6">
    <source>
        <dbReference type="ARBA" id="ARBA00044805"/>
    </source>
</evidence>
<feature type="region of interest" description="Disordered" evidence="7">
    <location>
        <begin position="342"/>
        <end position="361"/>
    </location>
</feature>
<evidence type="ECO:0000313" key="10">
    <source>
        <dbReference type="Proteomes" id="UP000054477"/>
    </source>
</evidence>
<sequence length="568" mass="63729">MANSLAQSRTITTQFRLAYSGLDFKDNQKLKALAEVLEGTSRDLAQSKQIREYVGADPRLWPDLRKLWLSLARTQLTFWDNDDSDEEDEWRENQNDDLRSVCTGLAKFTRNLVAGVPQNQSRAFENEPEIRRLLHFYTSWSEMENSESFLTARTLTQALSNLVTSNEKLVEKLWKTYMNLPEDQVVLIRLLTSPDPRTLLTTLVFTLNCVHGSRKRTHLLTRTTTGIRVCVSLLDCMLRLYEEDEESDGGKAFNIGYSIFIRLIEEGTVPDLYEKFSMLDEIITPHQTTLLKLVDSYLQSIQLNATTILKPEVVQTHVALGPFLAKCFFSLSMYAQNAIRRSLGDSEPNHPTSSNRISSGQAASLPAELDVMLPKVCEALVLVAQCTATISLEAAEQKMCQDRGDLSVASVANMKEFFIEATSSSGQGLVESLIEVLRMLDLFLPRINFGKPVSSSGLPNSQATSVASSVDSTGFSYLKRDLVRLLGVLCHEVRAVQDRIRMADGIPVVMNLCVVDERNPYLREHAIFTLHCLLKNNVENQALVDEVKAPATWDENGVLKDLPRVNLG</sequence>
<proteinExistence type="inferred from homology"/>